<dbReference type="EMBL" id="CP009043">
    <property type="protein sequence ID" value="AII15389.1"/>
    <property type="molecule type" value="Genomic_DNA"/>
</dbReference>
<keyword evidence="10" id="KW-1185">Reference proteome</keyword>
<evidence type="ECO:0000256" key="2">
    <source>
        <dbReference type="ARBA" id="ARBA00008163"/>
    </source>
</evidence>
<feature type="chain" id="PRO_5001711767" evidence="8">
    <location>
        <begin position="20"/>
        <end position="424"/>
    </location>
</feature>
<evidence type="ECO:0000256" key="3">
    <source>
        <dbReference type="ARBA" id="ARBA00022452"/>
    </source>
</evidence>
<gene>
    <name evidence="9" type="ORF">CIG1485E_1566</name>
</gene>
<accession>A0A076FHX3</accession>
<dbReference type="HOGENOM" id="CLU_035981_2_1_7"/>
<keyword evidence="4" id="KW-0812">Transmembrane</keyword>
<sequence length="424" mass="47151">MTNLKKVSLLALATSTLYAAGYKIPEQSSDSVALSASNVAFSFGPDAAYYNPANMMYVDDVRHYFENSFTYIHLGKSRFDPDVKTAENYTTTSQNADFLVPTFHFVSPEYIENWRFGLSFVVPSGLSMRWKDTYPASTANNFSLKVFELNPSAAYRVSDELSIAAGFRVIYATGKVSTNPNGSLGGATLNASRQLEGDDVNFGWNAAITYRPVEDLSLVATYRSKIDMNLEGNAQITSSTSTFVPGFNGSYNGPVSVNIPLPAVLTLGLGYKIDDVTLLAAFERTYWSKLERFDFNYGGSSIPAQAVFDKPVEKNFHDSNTYRLGVAWDATNKLRLMAGFAYDESPSDPTLIGFELPDTSAYIYSVGLNYKYNEDIEIAFGYLFQDRQNRHIDKNDERAKFNNVVGEMTNANSQLVNLGIKYRF</sequence>
<dbReference type="RefSeq" id="WP_038455228.1">
    <property type="nucleotide sequence ID" value="NZ_CP009043.1"/>
</dbReference>
<dbReference type="Gene3D" id="2.40.160.60">
    <property type="entry name" value="Outer membrane protein transport protein (OMPP1/FadL/TodX)"/>
    <property type="match status" value="1"/>
</dbReference>
<dbReference type="AlphaFoldDB" id="A0A076FHX3"/>
<dbReference type="PANTHER" id="PTHR35093">
    <property type="entry name" value="OUTER MEMBRANE PROTEIN NMB0088-RELATED"/>
    <property type="match status" value="1"/>
</dbReference>
<evidence type="ECO:0000256" key="5">
    <source>
        <dbReference type="ARBA" id="ARBA00022729"/>
    </source>
</evidence>
<keyword evidence="7" id="KW-0998">Cell outer membrane</keyword>
<evidence type="ECO:0000256" key="1">
    <source>
        <dbReference type="ARBA" id="ARBA00004571"/>
    </source>
</evidence>
<name>A0A076FHX3_9BACT</name>
<reference evidence="10" key="1">
    <citation type="journal article" date="2014" name="Genome Announc.">
        <title>Complete Genome Sequence of Campylobacter iguaniorum Strain 1485ET, Isolated from a Bearded Dragon (Pogona vitticeps).</title>
        <authorList>
            <person name="Gilbert M.J."/>
            <person name="Miller W.G."/>
            <person name="Yee E."/>
            <person name="Kik M."/>
            <person name="Wagenaar J.A."/>
            <person name="Duim B."/>
        </authorList>
    </citation>
    <scope>NUCLEOTIDE SEQUENCE [LARGE SCALE GENOMIC DNA]</scope>
    <source>
        <strain evidence="10">1485E</strain>
    </source>
</reference>
<feature type="signal peptide" evidence="8">
    <location>
        <begin position="1"/>
        <end position="19"/>
    </location>
</feature>
<dbReference type="SUPFAM" id="SSF56935">
    <property type="entry name" value="Porins"/>
    <property type="match status" value="1"/>
</dbReference>
<dbReference type="eggNOG" id="COG2067">
    <property type="taxonomic scope" value="Bacteria"/>
</dbReference>
<protein>
    <submittedName>
        <fullName evidence="9">Outer membrane transport protein (OMPP1/FadL/TodX family)</fullName>
    </submittedName>
</protein>
<evidence type="ECO:0000313" key="10">
    <source>
        <dbReference type="Proteomes" id="UP000028486"/>
    </source>
</evidence>
<proteinExistence type="inferred from homology"/>
<dbReference type="PANTHER" id="PTHR35093:SF8">
    <property type="entry name" value="OUTER MEMBRANE PROTEIN NMB0088-RELATED"/>
    <property type="match status" value="1"/>
</dbReference>
<keyword evidence="6" id="KW-0472">Membrane</keyword>
<evidence type="ECO:0000256" key="8">
    <source>
        <dbReference type="SAM" id="SignalP"/>
    </source>
</evidence>
<evidence type="ECO:0000313" key="9">
    <source>
        <dbReference type="EMBL" id="AII15389.1"/>
    </source>
</evidence>
<dbReference type="GO" id="GO:0009279">
    <property type="term" value="C:cell outer membrane"/>
    <property type="evidence" value="ECO:0007669"/>
    <property type="project" value="UniProtKB-SubCell"/>
</dbReference>
<dbReference type="KEGG" id="caj:CIG1485E_1566"/>
<dbReference type="Pfam" id="PF03349">
    <property type="entry name" value="Toluene_X"/>
    <property type="match status" value="1"/>
</dbReference>
<organism evidence="9 10">
    <name type="scientific">Campylobacter iguaniorum</name>
    <dbReference type="NCBI Taxonomy" id="1244531"/>
    <lineage>
        <taxon>Bacteria</taxon>
        <taxon>Pseudomonadati</taxon>
        <taxon>Campylobacterota</taxon>
        <taxon>Epsilonproteobacteria</taxon>
        <taxon>Campylobacterales</taxon>
        <taxon>Campylobacteraceae</taxon>
        <taxon>Campylobacter</taxon>
    </lineage>
</organism>
<dbReference type="OrthoDB" id="9542at2"/>
<keyword evidence="3" id="KW-1134">Transmembrane beta strand</keyword>
<dbReference type="GO" id="GO:0015483">
    <property type="term" value="F:long-chain fatty acid transporting porin activity"/>
    <property type="evidence" value="ECO:0007669"/>
    <property type="project" value="TreeGrafter"/>
</dbReference>
<dbReference type="Proteomes" id="UP000028486">
    <property type="component" value="Chromosome"/>
</dbReference>
<dbReference type="InterPro" id="IPR005017">
    <property type="entry name" value="OMPP1/FadL/TodX"/>
</dbReference>
<dbReference type="STRING" id="1244531.CIG2463D_1763"/>
<keyword evidence="5 8" id="KW-0732">Signal</keyword>
<comment type="similarity">
    <text evidence="2">Belongs to the OmpP1/FadL family.</text>
</comment>
<comment type="subcellular location">
    <subcellularLocation>
        <location evidence="1">Cell outer membrane</location>
        <topology evidence="1">Multi-pass membrane protein</topology>
    </subcellularLocation>
</comment>
<evidence type="ECO:0000256" key="4">
    <source>
        <dbReference type="ARBA" id="ARBA00022692"/>
    </source>
</evidence>
<evidence type="ECO:0000256" key="7">
    <source>
        <dbReference type="ARBA" id="ARBA00023237"/>
    </source>
</evidence>
<evidence type="ECO:0000256" key="6">
    <source>
        <dbReference type="ARBA" id="ARBA00023136"/>
    </source>
</evidence>